<organism evidence="1 2">
    <name type="scientific">Toxocara canis</name>
    <name type="common">Canine roundworm</name>
    <dbReference type="NCBI Taxonomy" id="6265"/>
    <lineage>
        <taxon>Eukaryota</taxon>
        <taxon>Metazoa</taxon>
        <taxon>Ecdysozoa</taxon>
        <taxon>Nematoda</taxon>
        <taxon>Chromadorea</taxon>
        <taxon>Rhabditida</taxon>
        <taxon>Spirurina</taxon>
        <taxon>Ascaridomorpha</taxon>
        <taxon>Ascaridoidea</taxon>
        <taxon>Toxocaridae</taxon>
        <taxon>Toxocara</taxon>
    </lineage>
</organism>
<proteinExistence type="predicted"/>
<comment type="caution">
    <text evidence="1">The sequence shown here is derived from an EMBL/GenBank/DDBJ whole genome shotgun (WGS) entry which is preliminary data.</text>
</comment>
<accession>A0A0B2V5E1</accession>
<sequence length="93" mass="11455">MRFRSGSRFLWVDHKRNLCSLQPHLEWPRKDTSVSVHLEELERHWRDIVQQNRRQDKALVLRHRIGYFDPETLQKQKYTTDQRCRSKNVAWLV</sequence>
<dbReference type="AlphaFoldDB" id="A0A0B2V5E1"/>
<evidence type="ECO:0000313" key="1">
    <source>
        <dbReference type="EMBL" id="KHN76205.1"/>
    </source>
</evidence>
<reference evidence="1 2" key="1">
    <citation type="submission" date="2014-11" db="EMBL/GenBank/DDBJ databases">
        <title>Genetic blueprint of the zoonotic pathogen Toxocara canis.</title>
        <authorList>
            <person name="Zhu X.-Q."/>
            <person name="Korhonen P.K."/>
            <person name="Cai H."/>
            <person name="Young N.D."/>
            <person name="Nejsum P."/>
            <person name="von Samson-Himmelstjerna G."/>
            <person name="Boag P.R."/>
            <person name="Tan P."/>
            <person name="Li Q."/>
            <person name="Min J."/>
            <person name="Yang Y."/>
            <person name="Wang X."/>
            <person name="Fang X."/>
            <person name="Hall R.S."/>
            <person name="Hofmann A."/>
            <person name="Sternberg P.W."/>
            <person name="Jex A.R."/>
            <person name="Gasser R.B."/>
        </authorList>
    </citation>
    <scope>NUCLEOTIDE SEQUENCE [LARGE SCALE GENOMIC DNA]</scope>
    <source>
        <strain evidence="1">PN_DK_2014</strain>
    </source>
</reference>
<evidence type="ECO:0000313" key="2">
    <source>
        <dbReference type="Proteomes" id="UP000031036"/>
    </source>
</evidence>
<keyword evidence="2" id="KW-1185">Reference proteome</keyword>
<name>A0A0B2V5E1_TOXCA</name>
<dbReference type="EMBL" id="JPKZ01002563">
    <property type="protein sequence ID" value="KHN76205.1"/>
    <property type="molecule type" value="Genomic_DNA"/>
</dbReference>
<gene>
    <name evidence="1" type="ORF">Tcan_03007</name>
</gene>
<dbReference type="Proteomes" id="UP000031036">
    <property type="component" value="Unassembled WGS sequence"/>
</dbReference>
<protein>
    <submittedName>
        <fullName evidence="1">Uncharacterized protein</fullName>
    </submittedName>
</protein>